<protein>
    <recommendedName>
        <fullName evidence="5">GH26 domain-containing protein</fullName>
    </recommendedName>
</protein>
<dbReference type="GO" id="GO:0004553">
    <property type="term" value="F:hydrolase activity, hydrolyzing O-glycosyl compounds"/>
    <property type="evidence" value="ECO:0007669"/>
    <property type="project" value="InterPro"/>
</dbReference>
<feature type="active site" description="Proton donor" evidence="3">
    <location>
        <position position="189"/>
    </location>
</feature>
<dbReference type="STRING" id="310780.SAMN05216267_100493"/>
<evidence type="ECO:0000313" key="7">
    <source>
        <dbReference type="Proteomes" id="UP000181951"/>
    </source>
</evidence>
<feature type="chain" id="PRO_5010322022" description="GH26 domain-containing protein" evidence="4">
    <location>
        <begin position="40"/>
        <end position="448"/>
    </location>
</feature>
<evidence type="ECO:0000256" key="2">
    <source>
        <dbReference type="ARBA" id="ARBA00023295"/>
    </source>
</evidence>
<feature type="active site" description="Nucleophile" evidence="3">
    <location>
        <position position="325"/>
    </location>
</feature>
<evidence type="ECO:0000259" key="5">
    <source>
        <dbReference type="PROSITE" id="PS51764"/>
    </source>
</evidence>
<proteinExistence type="inferred from homology"/>
<feature type="domain" description="GH26" evidence="5">
    <location>
        <begin position="11"/>
        <end position="395"/>
    </location>
</feature>
<sequence>MPPTPRRVRTRAPRRFAAALTSALLAAAAVLTAGTAAHAAAPASAAPAPAAPNSASAKAVPAAAGPRALLVGQSNTGAWNDLTSSTGANPQGGSVYYSVRDGGFSGACGTGCETGYASFLADRGKQIEVGVSWKDDPPGWDGADADKQTASQQATAAIAEGGYDGQFAALSSFIAAHPAATFLIRVDYEVSSAFFCAGGTDCTPYKNAFRHVVQLVRGQSGAGSRVQFVYHPVRGEFDKLYPGDDVTDWVGVSVFDQDLCQPYRENGTTYWNGTEDTAARTCSGYYDDYVNGNVNAIPHGYPVDLNILRMMWWAQSHGKPMLVAESGVQRMSDDLAADGTQHDSDVTAFMQRLATLTTYRGPLPNGVVDGAPTHFIGTGYDLSQVIRAVTYINVDWRYGFDGQTSPGAPIALPPTSGWYVNSLVSRYPQGRAAFCSLLTAGAFATTCA</sequence>
<dbReference type="PROSITE" id="PS51764">
    <property type="entry name" value="GH26"/>
    <property type="match status" value="1"/>
</dbReference>
<dbReference type="EMBL" id="FODD01000004">
    <property type="protein sequence ID" value="SEN35475.1"/>
    <property type="molecule type" value="Genomic_DNA"/>
</dbReference>
<evidence type="ECO:0000256" key="3">
    <source>
        <dbReference type="PROSITE-ProRule" id="PRU01100"/>
    </source>
</evidence>
<dbReference type="InterPro" id="IPR022790">
    <property type="entry name" value="GH26_dom"/>
</dbReference>
<keyword evidence="7" id="KW-1185">Reference proteome</keyword>
<reference evidence="6 7" key="1">
    <citation type="submission" date="2016-10" db="EMBL/GenBank/DDBJ databases">
        <authorList>
            <person name="de Groot N.N."/>
        </authorList>
    </citation>
    <scope>NUCLEOTIDE SEQUENCE [LARGE SCALE GENOMIC DNA]</scope>
    <source>
        <strain evidence="6 7">CGMCC 4.2026</strain>
    </source>
</reference>
<dbReference type="SUPFAM" id="SSF51445">
    <property type="entry name" value="(Trans)glycosidases"/>
    <property type="match status" value="1"/>
</dbReference>
<keyword evidence="1 3" id="KW-0378">Hydrolase</keyword>
<dbReference type="AlphaFoldDB" id="A0A1H8FV95"/>
<gene>
    <name evidence="6" type="ORF">SAMN05216267_100493</name>
</gene>
<dbReference type="RefSeq" id="WP_075016304.1">
    <property type="nucleotide sequence ID" value="NZ_FODD01000004.1"/>
</dbReference>
<evidence type="ECO:0000313" key="6">
    <source>
        <dbReference type="EMBL" id="SEN35475.1"/>
    </source>
</evidence>
<keyword evidence="4" id="KW-0732">Signal</keyword>
<feature type="signal peptide" evidence="4">
    <location>
        <begin position="1"/>
        <end position="39"/>
    </location>
</feature>
<evidence type="ECO:0000256" key="1">
    <source>
        <dbReference type="ARBA" id="ARBA00022801"/>
    </source>
</evidence>
<organism evidence="6 7">
    <name type="scientific">Actinacidiphila rubida</name>
    <dbReference type="NCBI Taxonomy" id="310780"/>
    <lineage>
        <taxon>Bacteria</taxon>
        <taxon>Bacillati</taxon>
        <taxon>Actinomycetota</taxon>
        <taxon>Actinomycetes</taxon>
        <taxon>Kitasatosporales</taxon>
        <taxon>Streptomycetaceae</taxon>
        <taxon>Actinacidiphila</taxon>
    </lineage>
</organism>
<dbReference type="Proteomes" id="UP000181951">
    <property type="component" value="Unassembled WGS sequence"/>
</dbReference>
<dbReference type="OrthoDB" id="9816550at2"/>
<keyword evidence="2 3" id="KW-0326">Glycosidase</keyword>
<comment type="similarity">
    <text evidence="3">Belongs to the glycosyl hydrolase 26 family.</text>
</comment>
<dbReference type="InterPro" id="IPR017853">
    <property type="entry name" value="GH"/>
</dbReference>
<dbReference type="Gene3D" id="3.20.20.80">
    <property type="entry name" value="Glycosidases"/>
    <property type="match status" value="1"/>
</dbReference>
<accession>A0A1H8FV95</accession>
<name>A0A1H8FV95_9ACTN</name>
<evidence type="ECO:0000256" key="4">
    <source>
        <dbReference type="SAM" id="SignalP"/>
    </source>
</evidence>